<evidence type="ECO:0000256" key="1">
    <source>
        <dbReference type="SAM" id="Phobius"/>
    </source>
</evidence>
<evidence type="ECO:0000313" key="5">
    <source>
        <dbReference type="Proteomes" id="UP000633814"/>
    </source>
</evidence>
<evidence type="ECO:0000259" key="3">
    <source>
        <dbReference type="Pfam" id="PF07696"/>
    </source>
</evidence>
<gene>
    <name evidence="4" type="ORF">JAO78_014990</name>
</gene>
<keyword evidence="5" id="KW-1185">Reference proteome</keyword>
<keyword evidence="1" id="KW-0812">Transmembrane</keyword>
<dbReference type="RefSeq" id="WP_226752177.1">
    <property type="nucleotide sequence ID" value="NZ_JAEINI020000014.1"/>
</dbReference>
<keyword evidence="1" id="KW-1133">Transmembrane helix</keyword>
<evidence type="ECO:0000313" key="4">
    <source>
        <dbReference type="EMBL" id="MCB5228115.1"/>
    </source>
</evidence>
<dbReference type="Proteomes" id="UP000633814">
    <property type="component" value="Unassembled WGS sequence"/>
</dbReference>
<feature type="domain" description="7TM-DISM receptor extracellular" evidence="3">
    <location>
        <begin position="54"/>
        <end position="174"/>
    </location>
</feature>
<feature type="transmembrane region" description="Helical" evidence="1">
    <location>
        <begin position="366"/>
        <end position="385"/>
    </location>
</feature>
<feature type="transmembrane region" description="Helical" evidence="1">
    <location>
        <begin position="193"/>
        <end position="210"/>
    </location>
</feature>
<keyword evidence="2" id="KW-0732">Signal</keyword>
<feature type="transmembrane region" description="Helical" evidence="1">
    <location>
        <begin position="217"/>
        <end position="240"/>
    </location>
</feature>
<dbReference type="Pfam" id="PF07696">
    <property type="entry name" value="7TMR-DISMED2"/>
    <property type="match status" value="1"/>
</dbReference>
<feature type="chain" id="PRO_5045325290" evidence="2">
    <location>
        <begin position="24"/>
        <end position="397"/>
    </location>
</feature>
<comment type="caution">
    <text evidence="4">The sequence shown here is derived from an EMBL/GenBank/DDBJ whole genome shotgun (WGS) entry which is preliminary data.</text>
</comment>
<keyword evidence="4" id="KW-0418">Kinase</keyword>
<organism evidence="4 5">
    <name type="scientific">Alishewanella maricola</name>
    <dbReference type="NCBI Taxonomy" id="2795740"/>
    <lineage>
        <taxon>Bacteria</taxon>
        <taxon>Pseudomonadati</taxon>
        <taxon>Pseudomonadota</taxon>
        <taxon>Gammaproteobacteria</taxon>
        <taxon>Alteromonadales</taxon>
        <taxon>Alteromonadaceae</taxon>
        <taxon>Alishewanella</taxon>
    </lineage>
</organism>
<dbReference type="EMBL" id="JAEINI020000014">
    <property type="protein sequence ID" value="MCB5228115.1"/>
    <property type="molecule type" value="Genomic_DNA"/>
</dbReference>
<protein>
    <submittedName>
        <fullName evidence="4">Histidine kinase</fullName>
    </submittedName>
</protein>
<dbReference type="InterPro" id="IPR011622">
    <property type="entry name" value="7TMR_DISM_rcpt_extracell_dom2"/>
</dbReference>
<accession>A0ABS8C703</accession>
<dbReference type="GO" id="GO:0016301">
    <property type="term" value="F:kinase activity"/>
    <property type="evidence" value="ECO:0007669"/>
    <property type="project" value="UniProtKB-KW"/>
</dbReference>
<keyword evidence="1" id="KW-0472">Membrane</keyword>
<feature type="transmembrane region" description="Helical" evidence="1">
    <location>
        <begin position="341"/>
        <end position="360"/>
    </location>
</feature>
<feature type="transmembrane region" description="Helical" evidence="1">
    <location>
        <begin position="280"/>
        <end position="302"/>
    </location>
</feature>
<feature type="transmembrane region" description="Helical" evidence="1">
    <location>
        <begin position="252"/>
        <end position="273"/>
    </location>
</feature>
<feature type="signal peptide" evidence="2">
    <location>
        <begin position="1"/>
        <end position="23"/>
    </location>
</feature>
<reference evidence="4 5" key="1">
    <citation type="submission" date="2021-10" db="EMBL/GenBank/DDBJ databases">
        <title>Alishewanella koreense sp. nov. isolated from seawater of southwestern coast in South Korea and the proposal for the reclassification of Rheinheimera perlucida and Rheinheimera tuosuensis as Arsukibacterium perlucida and Arsukibacterium tuosuensis.</title>
        <authorList>
            <person name="Kim K.H."/>
            <person name="Ruan W."/>
            <person name="Kim K.R."/>
            <person name="Baek J.H."/>
            <person name="Jeon C.O."/>
        </authorList>
    </citation>
    <scope>NUCLEOTIDE SEQUENCE [LARGE SCALE GENOMIC DNA]</scope>
    <source>
        <strain evidence="4 5">16-MA</strain>
    </source>
</reference>
<keyword evidence="4" id="KW-0808">Transferase</keyword>
<sequence>MSPFLTLARIALLCLSLCCSVHAAGTLDIIQQQPHRLTELQYQITDVSLSANELVADPALFHNFTALTPQQNTLRITAQQAVWLLAKIKNPYPEPWDAVLSYHFLAVDKVSFYKVATDIPSVQFLGRSGSAFPFSERPLPLYSFSQPLRFDIAEQTSVLIKLEDAAMIGTELSISSLAPLLEASLQQLQQDSMINGALLLLVLLALCRGVQQHQPALYALAGFYLAFLLVLITLNGQAFSRLWPLHPEMNAVFIYISVGASLACLSLFARFSLLRQSSGYGLWLNSGSFLLALLLLFSPLFASGPMKLKLLFICMTLVLSITLLQALFISLTTQVRYTPRFSLLAVAATLQLLLLQLSYMANFVQWLNTSLLFVLTISTFLLLHIPKARLQFARRDL</sequence>
<proteinExistence type="predicted"/>
<dbReference type="Gene3D" id="2.60.40.2380">
    <property type="match status" value="1"/>
</dbReference>
<feature type="transmembrane region" description="Helical" evidence="1">
    <location>
        <begin position="308"/>
        <end position="329"/>
    </location>
</feature>
<name>A0ABS8C703_9ALTE</name>
<evidence type="ECO:0000256" key="2">
    <source>
        <dbReference type="SAM" id="SignalP"/>
    </source>
</evidence>